<dbReference type="InParanoid" id="A0A212EQZ3"/>
<comment type="caution">
    <text evidence="2">The sequence shown here is derived from an EMBL/GenBank/DDBJ whole genome shotgun (WGS) entry which is preliminary data.</text>
</comment>
<dbReference type="Proteomes" id="UP000007151">
    <property type="component" value="Unassembled WGS sequence"/>
</dbReference>
<evidence type="ECO:0000313" key="3">
    <source>
        <dbReference type="Proteomes" id="UP000007151"/>
    </source>
</evidence>
<dbReference type="InterPro" id="IPR010629">
    <property type="entry name" value="Ins_allergen"/>
</dbReference>
<reference evidence="2 3" key="1">
    <citation type="journal article" date="2011" name="Cell">
        <title>The monarch butterfly genome yields insights into long-distance migration.</title>
        <authorList>
            <person name="Zhan S."/>
            <person name="Merlin C."/>
            <person name="Boore J.L."/>
            <person name="Reppert S.M."/>
        </authorList>
    </citation>
    <scope>NUCLEOTIDE SEQUENCE [LARGE SCALE GENOMIC DNA]</scope>
    <source>
        <strain evidence="2">F-2</strain>
    </source>
</reference>
<feature type="chain" id="PRO_5011119652" evidence="1">
    <location>
        <begin position="17"/>
        <end position="208"/>
    </location>
</feature>
<dbReference type="PANTHER" id="PTHR21163">
    <property type="entry name" value="PROTEIN G12"/>
    <property type="match status" value="1"/>
</dbReference>
<sequence>MKITVTLLALVALAYSAPQPRKLFHEHYEDFIDIIMEEAGKDLQELAAEYVQFEEFRVSLNYMQTSEFKNLVYEMEDLPEFKAEVVQFLEGHNIDIIFFVNVINDLVDGIQRRSTRSVASGNDMSSFVKDCISKFPKEKLVALFEEKKAEDESFKVAMESFELEEWNQIYSALWENEIFKQEVDILLGYGIDVAVLLDEAVAIMGIFK</sequence>
<proteinExistence type="predicted"/>
<feature type="signal peptide" evidence="1">
    <location>
        <begin position="1"/>
        <end position="16"/>
    </location>
</feature>
<evidence type="ECO:0000256" key="1">
    <source>
        <dbReference type="SAM" id="SignalP"/>
    </source>
</evidence>
<dbReference type="KEGG" id="dpl:KGM_204149"/>
<dbReference type="Pfam" id="PF06757">
    <property type="entry name" value="Ins_allergen_rp"/>
    <property type="match status" value="1"/>
</dbReference>
<accession>A0A212EQZ3</accession>
<protein>
    <submittedName>
        <fullName evidence="2">Single domain major allergen 2 protein</fullName>
    </submittedName>
</protein>
<evidence type="ECO:0000313" key="2">
    <source>
        <dbReference type="EMBL" id="OWR43916.1"/>
    </source>
</evidence>
<dbReference type="EMBL" id="AGBW02013167">
    <property type="protein sequence ID" value="OWR43916.1"/>
    <property type="molecule type" value="Genomic_DNA"/>
</dbReference>
<dbReference type="eggNOG" id="ENOG502TCIW">
    <property type="taxonomic scope" value="Eukaryota"/>
</dbReference>
<dbReference type="PANTHER" id="PTHR21163:SF0">
    <property type="entry name" value="GH08205P-RELATED"/>
    <property type="match status" value="1"/>
</dbReference>
<gene>
    <name evidence="2" type="ORF">KGM_204149</name>
</gene>
<dbReference type="AlphaFoldDB" id="A0A212EQZ3"/>
<keyword evidence="1" id="KW-0732">Signal</keyword>
<keyword evidence="3" id="KW-1185">Reference proteome</keyword>
<organism evidence="2 3">
    <name type="scientific">Danaus plexippus plexippus</name>
    <dbReference type="NCBI Taxonomy" id="278856"/>
    <lineage>
        <taxon>Eukaryota</taxon>
        <taxon>Metazoa</taxon>
        <taxon>Ecdysozoa</taxon>
        <taxon>Arthropoda</taxon>
        <taxon>Hexapoda</taxon>
        <taxon>Insecta</taxon>
        <taxon>Pterygota</taxon>
        <taxon>Neoptera</taxon>
        <taxon>Endopterygota</taxon>
        <taxon>Lepidoptera</taxon>
        <taxon>Glossata</taxon>
        <taxon>Ditrysia</taxon>
        <taxon>Papilionoidea</taxon>
        <taxon>Nymphalidae</taxon>
        <taxon>Danainae</taxon>
        <taxon>Danaini</taxon>
        <taxon>Danaina</taxon>
        <taxon>Danaus</taxon>
        <taxon>Danaus</taxon>
    </lineage>
</organism>
<name>A0A212EQZ3_DANPL</name>